<accession>A0A5S9BZB3</accession>
<organism evidence="1 2">
    <name type="scientific">Tenacibaculum phage PTm5</name>
    <dbReference type="NCBI Taxonomy" id="2547426"/>
    <lineage>
        <taxon>Viruses</taxon>
        <taxon>Duplodnaviria</taxon>
        <taxon>Heunggongvirae</taxon>
        <taxon>Uroviricota</taxon>
        <taxon>Caudoviricetes</taxon>
        <taxon>Shirahamavirus</taxon>
        <taxon>Shirahamavirus PTm1</taxon>
    </lineage>
</organism>
<evidence type="ECO:0000313" key="2">
    <source>
        <dbReference type="Proteomes" id="UP000424080"/>
    </source>
</evidence>
<name>A0A5S9BZB3_9CAUD</name>
<reference evidence="1 2" key="1">
    <citation type="journal article" date="2019" name="Arch. Virol.">
        <title>A novel jumbo Tenacibaculum maritimum lytic phage with head-fiber-like appendages.</title>
        <authorList>
            <person name="Kawato Y."/>
            <person name="Istiqomah I."/>
            <person name="Gaafar A.Y."/>
            <person name="Hanaoka M."/>
            <person name="Ishimaru K."/>
            <person name="Yasuike M."/>
            <person name="Nishiki I."/>
            <person name="Nakamura Y."/>
            <person name="Fujiwara A."/>
            <person name="Nakai T."/>
        </authorList>
    </citation>
    <scope>NUCLEOTIDE SEQUENCE [LARGE SCALE GENOMIC DNA]</scope>
    <source>
        <strain evidence="1 2">PTm5</strain>
    </source>
</reference>
<sequence>MSKIKTIYISKYLSTQNNLITVDTVVCINGSVTVDDRKEIFRKFNENEVDGISVTVPFIKVGGFRIIENGRPINIVFTDDVPEQTRQKLLTKINIKN</sequence>
<protein>
    <submittedName>
        <fullName evidence="1">Uncharacterized protein</fullName>
    </submittedName>
</protein>
<dbReference type="EMBL" id="AP019525">
    <property type="protein sequence ID" value="BBI90770.1"/>
    <property type="molecule type" value="Genomic_DNA"/>
</dbReference>
<evidence type="ECO:0000313" key="1">
    <source>
        <dbReference type="EMBL" id="BBI90770.1"/>
    </source>
</evidence>
<dbReference type="Proteomes" id="UP000424080">
    <property type="component" value="Segment"/>
</dbReference>
<proteinExistence type="predicted"/>